<evidence type="ECO:0000256" key="2">
    <source>
        <dbReference type="SAM" id="SignalP"/>
    </source>
</evidence>
<dbReference type="AlphaFoldDB" id="S7RBW7"/>
<dbReference type="SUPFAM" id="SSF49870">
    <property type="entry name" value="Osmotin, thaumatin-like protein"/>
    <property type="match status" value="1"/>
</dbReference>
<feature type="disulfide bond" evidence="1">
    <location>
        <begin position="197"/>
        <end position="207"/>
    </location>
</feature>
<feature type="disulfide bond" evidence="1">
    <location>
        <begin position="153"/>
        <end position="222"/>
    </location>
</feature>
<accession>S7RBW7</accession>
<dbReference type="PANTHER" id="PTHR31048">
    <property type="entry name" value="OS03G0233200 PROTEIN"/>
    <property type="match status" value="1"/>
</dbReference>
<dbReference type="eggNOG" id="ENOG502QQ6D">
    <property type="taxonomic scope" value="Eukaryota"/>
</dbReference>
<dbReference type="Pfam" id="PF00314">
    <property type="entry name" value="Thaumatin"/>
    <property type="match status" value="1"/>
</dbReference>
<dbReference type="InterPro" id="IPR001938">
    <property type="entry name" value="Thaumatin"/>
</dbReference>
<dbReference type="GeneID" id="19306560"/>
<protein>
    <submittedName>
        <fullName evidence="3">Thaumatin-like protein</fullName>
    </submittedName>
</protein>
<feature type="disulfide bond" evidence="1">
    <location>
        <begin position="80"/>
        <end position="90"/>
    </location>
</feature>
<keyword evidence="4" id="KW-1185">Reference proteome</keyword>
<dbReference type="InterPro" id="IPR037176">
    <property type="entry name" value="Osmotin/thaumatin-like_sf"/>
</dbReference>
<dbReference type="Gene3D" id="2.60.110.10">
    <property type="entry name" value="Thaumatin"/>
    <property type="match status" value="1"/>
</dbReference>
<dbReference type="HOGENOM" id="CLU_043181_4_0_1"/>
<dbReference type="SMART" id="SM00205">
    <property type="entry name" value="THN"/>
    <property type="match status" value="1"/>
</dbReference>
<dbReference type="KEGG" id="gtr:GLOTRDRAFT_48299"/>
<keyword evidence="2" id="KW-0732">Signal</keyword>
<feature type="signal peptide" evidence="2">
    <location>
        <begin position="1"/>
        <end position="19"/>
    </location>
</feature>
<dbReference type="PRINTS" id="PR00347">
    <property type="entry name" value="THAUMATIN"/>
</dbReference>
<evidence type="ECO:0000313" key="4">
    <source>
        <dbReference type="Proteomes" id="UP000030669"/>
    </source>
</evidence>
<feature type="disulfide bond" evidence="1">
    <location>
        <begin position="148"/>
        <end position="241"/>
    </location>
</feature>
<dbReference type="STRING" id="670483.S7RBW7"/>
<reference evidence="3 4" key="1">
    <citation type="journal article" date="2012" name="Science">
        <title>The Paleozoic origin of enzymatic lignin decomposition reconstructed from 31 fungal genomes.</title>
        <authorList>
            <person name="Floudas D."/>
            <person name="Binder M."/>
            <person name="Riley R."/>
            <person name="Barry K."/>
            <person name="Blanchette R.A."/>
            <person name="Henrissat B."/>
            <person name="Martinez A.T."/>
            <person name="Otillar R."/>
            <person name="Spatafora J.W."/>
            <person name="Yadav J.S."/>
            <person name="Aerts A."/>
            <person name="Benoit I."/>
            <person name="Boyd A."/>
            <person name="Carlson A."/>
            <person name="Copeland A."/>
            <person name="Coutinho P.M."/>
            <person name="de Vries R.P."/>
            <person name="Ferreira P."/>
            <person name="Findley K."/>
            <person name="Foster B."/>
            <person name="Gaskell J."/>
            <person name="Glotzer D."/>
            <person name="Gorecki P."/>
            <person name="Heitman J."/>
            <person name="Hesse C."/>
            <person name="Hori C."/>
            <person name="Igarashi K."/>
            <person name="Jurgens J.A."/>
            <person name="Kallen N."/>
            <person name="Kersten P."/>
            <person name="Kohler A."/>
            <person name="Kuees U."/>
            <person name="Kumar T.K.A."/>
            <person name="Kuo A."/>
            <person name="LaButti K."/>
            <person name="Larrondo L.F."/>
            <person name="Lindquist E."/>
            <person name="Ling A."/>
            <person name="Lombard V."/>
            <person name="Lucas S."/>
            <person name="Lundell T."/>
            <person name="Martin R."/>
            <person name="McLaughlin D.J."/>
            <person name="Morgenstern I."/>
            <person name="Morin E."/>
            <person name="Murat C."/>
            <person name="Nagy L.G."/>
            <person name="Nolan M."/>
            <person name="Ohm R.A."/>
            <person name="Patyshakuliyeva A."/>
            <person name="Rokas A."/>
            <person name="Ruiz-Duenas F.J."/>
            <person name="Sabat G."/>
            <person name="Salamov A."/>
            <person name="Samejima M."/>
            <person name="Schmutz J."/>
            <person name="Slot J.C."/>
            <person name="St John F."/>
            <person name="Stenlid J."/>
            <person name="Sun H."/>
            <person name="Sun S."/>
            <person name="Syed K."/>
            <person name="Tsang A."/>
            <person name="Wiebenga A."/>
            <person name="Young D."/>
            <person name="Pisabarro A."/>
            <person name="Eastwood D.C."/>
            <person name="Martin F."/>
            <person name="Cullen D."/>
            <person name="Grigoriev I.V."/>
            <person name="Hibbett D.S."/>
        </authorList>
    </citation>
    <scope>NUCLEOTIDE SEQUENCE [LARGE SCALE GENOMIC DNA]</scope>
    <source>
        <strain evidence="3 4">ATCC 11539</strain>
    </source>
</reference>
<feature type="chain" id="PRO_5004544192" evidence="2">
    <location>
        <begin position="20"/>
        <end position="255"/>
    </location>
</feature>
<dbReference type="PIRSF" id="PIRSF002703">
    <property type="entry name" value="Thaumatin"/>
    <property type="match status" value="1"/>
</dbReference>
<evidence type="ECO:0000256" key="1">
    <source>
        <dbReference type="PIRSR" id="PIRSR002703-1"/>
    </source>
</evidence>
<keyword evidence="1" id="KW-1015">Disulfide bond</keyword>
<feature type="disulfide bond" evidence="1">
    <location>
        <begin position="95"/>
        <end position="101"/>
    </location>
</feature>
<feature type="disulfide bond" evidence="1">
    <location>
        <begin position="28"/>
        <end position="254"/>
    </location>
</feature>
<dbReference type="OrthoDB" id="430315at2759"/>
<name>S7RBW7_GLOTA</name>
<sequence length="255" mass="26885">MQLFHTGLVALTVAPLALARTFTVTNNCSYTVWPAIFTDPNVGTAVPDHPTGWEAPPRSSVSFMVPDNWASGRIWGRRDCDFDANGNGTCVDGGCNGGLVCDPHNGIGATPASLAEWTLGTNGNPDYYDVSIVDGFNLPIRIDNDKGCHVADCPVDLIPDCPSPLQGPFDSAGNAAGCKTACAAGIDHNQADSANCCTGSHSTPDTCPASGVQYYNYFKDNCPNSYVYAYDEGSGTALWTCDSGLQADYTLTFCP</sequence>
<organism evidence="3 4">
    <name type="scientific">Gloeophyllum trabeum (strain ATCC 11539 / FP-39264 / Madison 617)</name>
    <name type="common">Brown rot fungus</name>
    <dbReference type="NCBI Taxonomy" id="670483"/>
    <lineage>
        <taxon>Eukaryota</taxon>
        <taxon>Fungi</taxon>
        <taxon>Dikarya</taxon>
        <taxon>Basidiomycota</taxon>
        <taxon>Agaricomycotina</taxon>
        <taxon>Agaricomycetes</taxon>
        <taxon>Gloeophyllales</taxon>
        <taxon>Gloeophyllaceae</taxon>
        <taxon>Gloeophyllum</taxon>
    </lineage>
</organism>
<dbReference type="PROSITE" id="PS51367">
    <property type="entry name" value="THAUMATIN_2"/>
    <property type="match status" value="1"/>
</dbReference>
<feature type="disulfide bond" evidence="1">
    <location>
        <begin position="182"/>
        <end position="196"/>
    </location>
</feature>
<dbReference type="RefSeq" id="XP_007869592.1">
    <property type="nucleotide sequence ID" value="XM_007871401.1"/>
</dbReference>
<feature type="disulfide bond" evidence="1">
    <location>
        <begin position="161"/>
        <end position="178"/>
    </location>
</feature>
<gene>
    <name evidence="3" type="ORF">GLOTRDRAFT_48299</name>
</gene>
<dbReference type="Proteomes" id="UP000030669">
    <property type="component" value="Unassembled WGS sequence"/>
</dbReference>
<proteinExistence type="predicted"/>
<dbReference type="OMA" id="HEPETMT"/>
<dbReference type="EMBL" id="KB469309">
    <property type="protein sequence ID" value="EPQ51745.1"/>
    <property type="molecule type" value="Genomic_DNA"/>
</dbReference>
<evidence type="ECO:0000313" key="3">
    <source>
        <dbReference type="EMBL" id="EPQ51745.1"/>
    </source>
</evidence>